<dbReference type="NCBIfam" id="TIGR04183">
    <property type="entry name" value="Por_Secre_tail"/>
    <property type="match status" value="1"/>
</dbReference>
<evidence type="ECO:0000313" key="3">
    <source>
        <dbReference type="EMBL" id="GGZ16511.1"/>
    </source>
</evidence>
<protein>
    <recommendedName>
        <fullName evidence="2">HYR domain-containing protein</fullName>
    </recommendedName>
</protein>
<reference evidence="3" key="1">
    <citation type="journal article" date="2014" name="Int. J. Syst. Evol. Microbiol.">
        <title>Complete genome sequence of Corynebacterium casei LMG S-19264T (=DSM 44701T), isolated from a smear-ripened cheese.</title>
        <authorList>
            <consortium name="US DOE Joint Genome Institute (JGI-PGF)"/>
            <person name="Walter F."/>
            <person name="Albersmeier A."/>
            <person name="Kalinowski J."/>
            <person name="Ruckert C."/>
        </authorList>
    </citation>
    <scope>NUCLEOTIDE SEQUENCE</scope>
    <source>
        <strain evidence="3">KCTC 12368</strain>
    </source>
</reference>
<comment type="caution">
    <text evidence="3">The sequence shown here is derived from an EMBL/GenBank/DDBJ whole genome shotgun (WGS) entry which is preliminary data.</text>
</comment>
<keyword evidence="1" id="KW-0677">Repeat</keyword>
<evidence type="ECO:0000259" key="2">
    <source>
        <dbReference type="Pfam" id="PF02494"/>
    </source>
</evidence>
<keyword evidence="4" id="KW-1185">Reference proteome</keyword>
<gene>
    <name evidence="3" type="ORF">GCM10007049_06090</name>
</gene>
<dbReference type="AlphaFoldDB" id="A0A918PNW3"/>
<dbReference type="InterPro" id="IPR026444">
    <property type="entry name" value="Secre_tail"/>
</dbReference>
<evidence type="ECO:0000313" key="4">
    <source>
        <dbReference type="Proteomes" id="UP000619457"/>
    </source>
</evidence>
<dbReference type="EMBL" id="BMWX01000001">
    <property type="protein sequence ID" value="GGZ16511.1"/>
    <property type="molecule type" value="Genomic_DNA"/>
</dbReference>
<sequence length="390" mass="41794">MILSKNLTVYLDETGNANISPQDMDGGSTDLSGISSYTASRTAYSCEDIGDNEVVLTVTDAYENAVSGTSTVTVLDSIPPTVAPLSTITVGNNTGVCGAIVNFDIEASDNCGISFIQSTPASGSEFTNGNTTVNILVTDHSGNKTALSFEVIGIDGEVPVIHLTTESISMWPPNHEYQNFDVSDFVGSVSDNCLDLSIDNILTLSVSSDEADNGQRDDNTTEDIVIGANCKFVDLRKERAGSGDGKVYTIELAFYEENHNISLEQVRVTVPKNNNSPAADNGLMYSVGSHCTAIPAGKMSINESEGTSNDYQNKLGVFPNPVTQNFTIDFGELGTVQVLIHNRLGALVYEKTVSESILQLSKGNSFRSGVYIITPIDQFVDKYDQKLIID</sequence>
<evidence type="ECO:0000256" key="1">
    <source>
        <dbReference type="ARBA" id="ARBA00022737"/>
    </source>
</evidence>
<accession>A0A918PNW3</accession>
<name>A0A918PNW3_9BACT</name>
<dbReference type="Proteomes" id="UP000619457">
    <property type="component" value="Unassembled WGS sequence"/>
</dbReference>
<organism evidence="3 4">
    <name type="scientific">Echinicola pacifica</name>
    <dbReference type="NCBI Taxonomy" id="346377"/>
    <lineage>
        <taxon>Bacteria</taxon>
        <taxon>Pseudomonadati</taxon>
        <taxon>Bacteroidota</taxon>
        <taxon>Cytophagia</taxon>
        <taxon>Cytophagales</taxon>
        <taxon>Cyclobacteriaceae</taxon>
        <taxon>Echinicola</taxon>
    </lineage>
</organism>
<dbReference type="Pfam" id="PF02494">
    <property type="entry name" value="HYR"/>
    <property type="match status" value="1"/>
</dbReference>
<dbReference type="InterPro" id="IPR003410">
    <property type="entry name" value="HYR_dom"/>
</dbReference>
<feature type="domain" description="HYR" evidence="2">
    <location>
        <begin position="76"/>
        <end position="151"/>
    </location>
</feature>
<proteinExistence type="predicted"/>
<dbReference type="RefSeq" id="WP_018474127.1">
    <property type="nucleotide sequence ID" value="NZ_BMWX01000001.1"/>
</dbReference>
<reference evidence="3" key="2">
    <citation type="submission" date="2020-09" db="EMBL/GenBank/DDBJ databases">
        <authorList>
            <person name="Sun Q."/>
            <person name="Kim S."/>
        </authorList>
    </citation>
    <scope>NUCLEOTIDE SEQUENCE</scope>
    <source>
        <strain evidence="3">KCTC 12368</strain>
    </source>
</reference>